<feature type="compositionally biased region" description="Basic and acidic residues" evidence="1">
    <location>
        <begin position="10"/>
        <end position="27"/>
    </location>
</feature>
<organism evidence="2">
    <name type="scientific">uncultured Gemmatimonadaceae bacterium</name>
    <dbReference type="NCBI Taxonomy" id="246130"/>
    <lineage>
        <taxon>Bacteria</taxon>
        <taxon>Pseudomonadati</taxon>
        <taxon>Gemmatimonadota</taxon>
        <taxon>Gemmatimonadia</taxon>
        <taxon>Gemmatimonadales</taxon>
        <taxon>Gemmatimonadaceae</taxon>
        <taxon>environmental samples</taxon>
    </lineage>
</organism>
<dbReference type="EMBL" id="CADCTX010000647">
    <property type="protein sequence ID" value="CAA9336885.1"/>
    <property type="molecule type" value="Genomic_DNA"/>
</dbReference>
<gene>
    <name evidence="2" type="ORF">AVDCRST_MAG40-2212</name>
</gene>
<evidence type="ECO:0000313" key="2">
    <source>
        <dbReference type="EMBL" id="CAA9336885.1"/>
    </source>
</evidence>
<feature type="region of interest" description="Disordered" evidence="1">
    <location>
        <begin position="1"/>
        <end position="43"/>
    </location>
</feature>
<evidence type="ECO:0000256" key="1">
    <source>
        <dbReference type="SAM" id="MobiDB-lite"/>
    </source>
</evidence>
<dbReference type="AlphaFoldDB" id="A0A6J4LSG2"/>
<accession>A0A6J4LSG2</accession>
<proteinExistence type="predicted"/>
<reference evidence="2" key="1">
    <citation type="submission" date="2020-02" db="EMBL/GenBank/DDBJ databases">
        <authorList>
            <person name="Meier V. D."/>
        </authorList>
    </citation>
    <scope>NUCLEOTIDE SEQUENCE</scope>
    <source>
        <strain evidence="2">AVDCRST_MAG40</strain>
    </source>
</reference>
<feature type="non-terminal residue" evidence="2">
    <location>
        <position position="43"/>
    </location>
</feature>
<feature type="non-terminal residue" evidence="2">
    <location>
        <position position="1"/>
    </location>
</feature>
<name>A0A6J4LSG2_9BACT</name>
<protein>
    <submittedName>
        <fullName evidence="2">Uncharacterized protein</fullName>
    </submittedName>
</protein>
<sequence>GNRPRRVAVRRREGDAALDGRRARDHGPPGAPPRGVRGEDRGL</sequence>